<keyword evidence="11" id="KW-0112">Calmodulin-binding</keyword>
<feature type="domain" description="C2" evidence="19">
    <location>
        <begin position="5"/>
        <end position="47"/>
    </location>
</feature>
<proteinExistence type="inferred from homology"/>
<comment type="subcellular location">
    <subcellularLocation>
        <location evidence="1 17">Membrane</location>
        <topology evidence="1 17">Multi-pass membrane protein</topology>
    </subcellularLocation>
</comment>
<dbReference type="SUPFAM" id="SSF81653">
    <property type="entry name" value="Calcium ATPase, transduction domain A"/>
    <property type="match status" value="1"/>
</dbReference>
<evidence type="ECO:0000256" key="10">
    <source>
        <dbReference type="ARBA" id="ARBA00022842"/>
    </source>
</evidence>
<dbReference type="InterPro" id="IPR023214">
    <property type="entry name" value="HAD_sf"/>
</dbReference>
<keyword evidence="13 17" id="KW-1133">Transmembrane helix</keyword>
<keyword evidence="4 17" id="KW-0109">Calcium transport</keyword>
<dbReference type="PRINTS" id="PR00120">
    <property type="entry name" value="HATPASE"/>
</dbReference>
<comment type="caution">
    <text evidence="17">Lacks conserved residue(s) required for the propagation of feature annotation.</text>
</comment>
<evidence type="ECO:0000256" key="3">
    <source>
        <dbReference type="ARBA" id="ARBA00022448"/>
    </source>
</evidence>
<dbReference type="NCBIfam" id="TIGR01517">
    <property type="entry name" value="ATPase-IIB_Ca"/>
    <property type="match status" value="1"/>
</dbReference>
<dbReference type="Pfam" id="PF13246">
    <property type="entry name" value="Cation_ATPase"/>
    <property type="match status" value="1"/>
</dbReference>
<feature type="transmembrane region" description="Helical" evidence="17">
    <location>
        <begin position="856"/>
        <end position="875"/>
    </location>
</feature>
<evidence type="ECO:0000256" key="5">
    <source>
        <dbReference type="ARBA" id="ARBA00022692"/>
    </source>
</evidence>
<keyword evidence="12" id="KW-1278">Translocase</keyword>
<evidence type="ECO:0000256" key="16">
    <source>
        <dbReference type="ARBA" id="ARBA00048694"/>
    </source>
</evidence>
<evidence type="ECO:0000256" key="14">
    <source>
        <dbReference type="ARBA" id="ARBA00023065"/>
    </source>
</evidence>
<accession>A0A067KLN7</accession>
<keyword evidence="7 17" id="KW-0547">Nucleotide-binding</keyword>
<dbReference type="InterPro" id="IPR035892">
    <property type="entry name" value="C2_domain_sf"/>
</dbReference>
<dbReference type="FunFam" id="1.20.1110.10:FF:000039">
    <property type="entry name" value="Calcium-transporting ATPase"/>
    <property type="match status" value="1"/>
</dbReference>
<dbReference type="Pfam" id="PF00168">
    <property type="entry name" value="C2"/>
    <property type="match status" value="1"/>
</dbReference>
<dbReference type="Gene3D" id="3.40.1110.10">
    <property type="entry name" value="Calcium-transporting ATPase, cytoplasmic domain N"/>
    <property type="match status" value="1"/>
</dbReference>
<feature type="transmembrane region" description="Helical" evidence="17">
    <location>
        <begin position="964"/>
        <end position="984"/>
    </location>
</feature>
<feature type="transmembrane region" description="Helical" evidence="17">
    <location>
        <begin position="1033"/>
        <end position="1053"/>
    </location>
</feature>
<dbReference type="InterPro" id="IPR008250">
    <property type="entry name" value="ATPase_P-typ_transduc_dom_A_sf"/>
</dbReference>
<dbReference type="InterPro" id="IPR006408">
    <property type="entry name" value="P-type_ATPase_IIB"/>
</dbReference>
<dbReference type="AlphaFoldDB" id="A0A067KLN7"/>
<dbReference type="EMBL" id="KK914553">
    <property type="protein sequence ID" value="KDP33170.1"/>
    <property type="molecule type" value="Genomic_DNA"/>
</dbReference>
<comment type="function">
    <text evidence="17">Catalyzes the hydrolysis of ATP coupled with the transport of calcium.</text>
</comment>
<feature type="transmembrane region" description="Helical" evidence="17">
    <location>
        <begin position="215"/>
        <end position="233"/>
    </location>
</feature>
<feature type="transmembrane region" description="Helical" evidence="17">
    <location>
        <begin position="396"/>
        <end position="417"/>
    </location>
</feature>
<dbReference type="PANTHER" id="PTHR24093">
    <property type="entry name" value="CATION TRANSPORTING ATPASE"/>
    <property type="match status" value="1"/>
</dbReference>
<evidence type="ECO:0000256" key="8">
    <source>
        <dbReference type="ARBA" id="ARBA00022837"/>
    </source>
</evidence>
<keyword evidence="10" id="KW-0460">Magnesium</keyword>
<dbReference type="PRINTS" id="PR00119">
    <property type="entry name" value="CATATPASE"/>
</dbReference>
<gene>
    <name evidence="22" type="ORF">JCGZ_13435</name>
</gene>
<dbReference type="Pfam" id="PF00690">
    <property type="entry name" value="Cation_ATPase_N"/>
    <property type="match status" value="1"/>
</dbReference>
<keyword evidence="9 17" id="KW-0067">ATP-binding</keyword>
<dbReference type="EC" id="7.2.2.10" evidence="17"/>
<dbReference type="InterPro" id="IPR059000">
    <property type="entry name" value="ATPase_P-type_domA"/>
</dbReference>
<evidence type="ECO:0000256" key="17">
    <source>
        <dbReference type="RuleBase" id="RU361146"/>
    </source>
</evidence>
<dbReference type="InterPro" id="IPR004014">
    <property type="entry name" value="ATPase_P-typ_cation-transptr_N"/>
</dbReference>
<comment type="similarity">
    <text evidence="2 17">Belongs to the cation transport ATPase (P-type) (TC 3.A.3) family. Type IIB subfamily.</text>
</comment>
<keyword evidence="15 17" id="KW-0472">Membrane</keyword>
<evidence type="ECO:0000256" key="11">
    <source>
        <dbReference type="ARBA" id="ARBA00022860"/>
    </source>
</evidence>
<dbReference type="SUPFAM" id="SSF56784">
    <property type="entry name" value="HAD-like"/>
    <property type="match status" value="1"/>
</dbReference>
<keyword evidence="3 17" id="KW-0813">Transport</keyword>
<evidence type="ECO:0000256" key="4">
    <source>
        <dbReference type="ARBA" id="ARBA00022568"/>
    </source>
</evidence>
<feature type="transmembrane region" description="Helical" evidence="17">
    <location>
        <begin position="245"/>
        <end position="269"/>
    </location>
</feature>
<dbReference type="STRING" id="180498.A0A067KLN7"/>
<feature type="transmembrane region" description="Helical" evidence="17">
    <location>
        <begin position="437"/>
        <end position="460"/>
    </location>
</feature>
<dbReference type="Pfam" id="PF00689">
    <property type="entry name" value="Cation_ATPase_C"/>
    <property type="match status" value="1"/>
</dbReference>
<keyword evidence="14 17" id="KW-0406">Ion transport</keyword>
<dbReference type="InterPro" id="IPR023299">
    <property type="entry name" value="ATPase_P-typ_cyto_dom_N"/>
</dbReference>
<evidence type="ECO:0000259" key="20">
    <source>
        <dbReference type="Pfam" id="PF00689"/>
    </source>
</evidence>
<dbReference type="Pfam" id="PF00122">
    <property type="entry name" value="E1-E2_ATPase"/>
    <property type="match status" value="1"/>
</dbReference>
<evidence type="ECO:0000256" key="9">
    <source>
        <dbReference type="ARBA" id="ARBA00022840"/>
    </source>
</evidence>
<dbReference type="InterPro" id="IPR001757">
    <property type="entry name" value="P_typ_ATPase"/>
</dbReference>
<evidence type="ECO:0000259" key="19">
    <source>
        <dbReference type="Pfam" id="PF00168"/>
    </source>
</evidence>
<dbReference type="InterPro" id="IPR006068">
    <property type="entry name" value="ATPase_P-typ_cation-transptr_C"/>
</dbReference>
<dbReference type="FunFam" id="3.40.50.1000:FF:000193">
    <property type="entry name" value="Plasma membrane calcium-transporting ATPase 2"/>
    <property type="match status" value="1"/>
</dbReference>
<dbReference type="SUPFAM" id="SSF81660">
    <property type="entry name" value="Metal cation-transporting ATPase, ATP-binding domain N"/>
    <property type="match status" value="1"/>
</dbReference>
<dbReference type="GO" id="GO:0005524">
    <property type="term" value="F:ATP binding"/>
    <property type="evidence" value="ECO:0007669"/>
    <property type="project" value="UniProtKB-KW"/>
</dbReference>
<evidence type="ECO:0000259" key="21">
    <source>
        <dbReference type="Pfam" id="PF00690"/>
    </source>
</evidence>
<dbReference type="InterPro" id="IPR000008">
    <property type="entry name" value="C2_dom"/>
</dbReference>
<protein>
    <recommendedName>
        <fullName evidence="17">Calcium-transporting ATPase</fullName>
        <ecNumber evidence="17">7.2.2.10</ecNumber>
    </recommendedName>
</protein>
<name>A0A067KLN7_JATCU</name>
<dbReference type="InterPro" id="IPR036412">
    <property type="entry name" value="HAD-like_sf"/>
</dbReference>
<evidence type="ECO:0000256" key="2">
    <source>
        <dbReference type="ARBA" id="ARBA00006124"/>
    </source>
</evidence>
<dbReference type="GO" id="GO:0005388">
    <property type="term" value="F:P-type calcium transporter activity"/>
    <property type="evidence" value="ECO:0007669"/>
    <property type="project" value="UniProtKB-EC"/>
</dbReference>
<dbReference type="Proteomes" id="UP000027138">
    <property type="component" value="Unassembled WGS sequence"/>
</dbReference>
<dbReference type="Gene3D" id="1.20.1110.10">
    <property type="entry name" value="Calcium-transporting ATPase, transmembrane domain"/>
    <property type="match status" value="1"/>
</dbReference>
<evidence type="ECO:0000259" key="18">
    <source>
        <dbReference type="Pfam" id="PF00122"/>
    </source>
</evidence>
<evidence type="ECO:0000256" key="6">
    <source>
        <dbReference type="ARBA" id="ARBA00022723"/>
    </source>
</evidence>
<feature type="domain" description="P-type ATPase A" evidence="18">
    <location>
        <begin position="277"/>
        <end position="372"/>
    </location>
</feature>
<reference evidence="22 23" key="1">
    <citation type="journal article" date="2014" name="PLoS ONE">
        <title>Global Analysis of Gene Expression Profiles in Physic Nut (Jatropha curcas L.) Seedlings Exposed to Salt Stress.</title>
        <authorList>
            <person name="Zhang L."/>
            <person name="Zhang C."/>
            <person name="Wu P."/>
            <person name="Chen Y."/>
            <person name="Li M."/>
            <person name="Jiang H."/>
            <person name="Wu G."/>
        </authorList>
    </citation>
    <scope>NUCLEOTIDE SEQUENCE [LARGE SCALE GENOMIC DNA]</scope>
    <source>
        <strain evidence="23">cv. GZQX0401</strain>
        <tissue evidence="22">Young leaves</tissue>
    </source>
</reference>
<sequence length="1081" mass="118936">MSGKVSPVWNEDLTLSITIPDLPIKIQVYEEDYLYDNEIGDAEFSITLFLEAANMRLEGHPSGTIVARIQPSRQNCLADESQIIWVDGKLIQNLSLRLRNVRHGEVELQLRWIDIPGSRGVSLSDYIIPAEVREAGFGICADELGTIVQGHDMKRLILHGGIDGIANKISTSTANGLSTDNDLLNHRREVYGINECAKSETWSFWIFVWEAYHDMTLITLGVCALVFLIVGIAREGWSKGARDGFGIFASIWLVVYVTATSDYFQSLLFSDWYKEKKKNTIQVTRNGFRQKLSIYDLLAGDIVHLTVGDQVPADGLFVSGFSVLIDESSITSESKLAMVNSENPYMRSGTKIQHGSCKMMVTAVGLRTLWGKRNATLSEGYDETPLQVKLNGVATIISKIGLAFVAVTFEALVQGLFCHKWHEGSHLSWSATEAVKMLEYFTAAVAIAVVAILEGLPVALTSSLAFAMKKMVNDKALVQHLAACETMGSATTICSGKTGMLTTSHMTVVKSCICINIRELGQPDKTSSLCAKIPDSIVKLLLESIFNNTAGEIEFSEDGKLEILGTPIERALLEFGLSLDGDFQAVRKAVKLVNVEPFNSTKMRMAVMVKLPEGGLRAHTKGASEIVLAACDKVIDPNGQIVPLDGTLLNHLNDTIHYFASEALTTLCLAYRDLEGGFSSYNSIPASGYTCIGILGIKDPVRPGVKEAVAACRSAGITIRMVSGDNIITAKAVAKECGILTDDGIAIEGTDFREMKQEEMLELIPKLQVMARCSPMDNHALVEKLQTTFGEVVAVTGDTTNDAPALHKADIGLAMGIAGTEVAKESADIIILDEGFSTIIQVVKWGRSIYINFQKFVQFHLTVYVVTLIINFSSACFTGTVPFTVVQLLWINIIMDILGPLALTTEPPNDELMKRAPIGKQGKFISNVMQRNILGQSLYQFIVIYLLQEKWRDIFDIGGPDSDLVLNTFIFNSFVFCQVFNVISSREMEKINVFKGIHNMFLVVLGCTVLFQIIIVEFLGAFANTEPLTLSQWLGSVIIGFLGMPMAAILKMINCVLEMEFFESHFWTGIYHRENRIVIAQ</sequence>
<evidence type="ECO:0000256" key="7">
    <source>
        <dbReference type="ARBA" id="ARBA00022741"/>
    </source>
</evidence>
<feature type="transmembrane region" description="Helical" evidence="17">
    <location>
        <begin position="996"/>
        <end position="1021"/>
    </location>
</feature>
<feature type="domain" description="Cation-transporting P-type ATPase C-terminal" evidence="20">
    <location>
        <begin position="881"/>
        <end position="1053"/>
    </location>
</feature>
<dbReference type="OrthoDB" id="3352408at2759"/>
<dbReference type="Gene3D" id="2.70.150.10">
    <property type="entry name" value="Calcium-transporting ATPase, cytoplasmic transduction domain A"/>
    <property type="match status" value="1"/>
</dbReference>
<dbReference type="GO" id="GO:0005516">
    <property type="term" value="F:calmodulin binding"/>
    <property type="evidence" value="ECO:0007669"/>
    <property type="project" value="UniProtKB-KW"/>
</dbReference>
<dbReference type="SUPFAM" id="SSF81665">
    <property type="entry name" value="Calcium ATPase, transmembrane domain M"/>
    <property type="match status" value="1"/>
</dbReference>
<dbReference type="Gene3D" id="3.40.50.1000">
    <property type="entry name" value="HAD superfamily/HAD-like"/>
    <property type="match status" value="1"/>
</dbReference>
<evidence type="ECO:0000256" key="13">
    <source>
        <dbReference type="ARBA" id="ARBA00022989"/>
    </source>
</evidence>
<keyword evidence="8 17" id="KW-0106">Calcium</keyword>
<evidence type="ECO:0000256" key="15">
    <source>
        <dbReference type="ARBA" id="ARBA00023136"/>
    </source>
</evidence>
<evidence type="ECO:0000313" key="23">
    <source>
        <dbReference type="Proteomes" id="UP000027138"/>
    </source>
</evidence>
<keyword evidence="6" id="KW-0479">Metal-binding</keyword>
<evidence type="ECO:0000313" key="22">
    <source>
        <dbReference type="EMBL" id="KDP33170.1"/>
    </source>
</evidence>
<keyword evidence="23" id="KW-1185">Reference proteome</keyword>
<dbReference type="FunFam" id="3.40.1110.10:FF:000011">
    <property type="entry name" value="Calcium-transporting ATPase"/>
    <property type="match status" value="1"/>
</dbReference>
<dbReference type="GO" id="GO:0046872">
    <property type="term" value="F:metal ion binding"/>
    <property type="evidence" value="ECO:0007669"/>
    <property type="project" value="UniProtKB-KW"/>
</dbReference>
<keyword evidence="5 17" id="KW-0812">Transmembrane</keyword>
<dbReference type="GO" id="GO:0005886">
    <property type="term" value="C:plasma membrane"/>
    <property type="evidence" value="ECO:0007669"/>
    <property type="project" value="TreeGrafter"/>
</dbReference>
<dbReference type="NCBIfam" id="TIGR01494">
    <property type="entry name" value="ATPase_P-type"/>
    <property type="match status" value="1"/>
</dbReference>
<dbReference type="InterPro" id="IPR023298">
    <property type="entry name" value="ATPase_P-typ_TM_dom_sf"/>
</dbReference>
<dbReference type="SUPFAM" id="SSF49562">
    <property type="entry name" value="C2 domain (Calcium/lipid-binding domain, CaLB)"/>
    <property type="match status" value="1"/>
</dbReference>
<organism evidence="22 23">
    <name type="scientific">Jatropha curcas</name>
    <name type="common">Barbados nut</name>
    <dbReference type="NCBI Taxonomy" id="180498"/>
    <lineage>
        <taxon>Eukaryota</taxon>
        <taxon>Viridiplantae</taxon>
        <taxon>Streptophyta</taxon>
        <taxon>Embryophyta</taxon>
        <taxon>Tracheophyta</taxon>
        <taxon>Spermatophyta</taxon>
        <taxon>Magnoliopsida</taxon>
        <taxon>eudicotyledons</taxon>
        <taxon>Gunneridae</taxon>
        <taxon>Pentapetalae</taxon>
        <taxon>rosids</taxon>
        <taxon>fabids</taxon>
        <taxon>Malpighiales</taxon>
        <taxon>Euphorbiaceae</taxon>
        <taxon>Crotonoideae</taxon>
        <taxon>Jatropheae</taxon>
        <taxon>Jatropha</taxon>
    </lineage>
</organism>
<feature type="domain" description="Cation-transporting P-type ATPase N-terminal" evidence="21">
    <location>
        <begin position="160"/>
        <end position="226"/>
    </location>
</feature>
<evidence type="ECO:0000256" key="12">
    <source>
        <dbReference type="ARBA" id="ARBA00022967"/>
    </source>
</evidence>
<dbReference type="GO" id="GO:0016887">
    <property type="term" value="F:ATP hydrolysis activity"/>
    <property type="evidence" value="ECO:0007669"/>
    <property type="project" value="InterPro"/>
</dbReference>
<comment type="catalytic activity">
    <reaction evidence="16 17">
        <text>Ca(2+)(in) + ATP + H2O = Ca(2+)(out) + ADP + phosphate + H(+)</text>
        <dbReference type="Rhea" id="RHEA:18105"/>
        <dbReference type="ChEBI" id="CHEBI:15377"/>
        <dbReference type="ChEBI" id="CHEBI:15378"/>
        <dbReference type="ChEBI" id="CHEBI:29108"/>
        <dbReference type="ChEBI" id="CHEBI:30616"/>
        <dbReference type="ChEBI" id="CHEBI:43474"/>
        <dbReference type="ChEBI" id="CHEBI:456216"/>
        <dbReference type="EC" id="7.2.2.10"/>
    </reaction>
</comment>
<evidence type="ECO:0000256" key="1">
    <source>
        <dbReference type="ARBA" id="ARBA00004141"/>
    </source>
</evidence>
<dbReference type="PANTHER" id="PTHR24093:SF474">
    <property type="entry name" value="CALCIUM-TRANSPORTING ATPASE 2, PLASMA MEMBRANE-TYPE"/>
    <property type="match status" value="1"/>
</dbReference>